<feature type="transmembrane region" description="Helical" evidence="1">
    <location>
        <begin position="107"/>
        <end position="125"/>
    </location>
</feature>
<dbReference type="AlphaFoldDB" id="A0A1X0VCW8"/>
<dbReference type="EMBL" id="MPLS01000024">
    <property type="protein sequence ID" value="ORI97484.1"/>
    <property type="molecule type" value="Genomic_DNA"/>
</dbReference>
<evidence type="ECO:0000313" key="3">
    <source>
        <dbReference type="Proteomes" id="UP000192288"/>
    </source>
</evidence>
<evidence type="ECO:0008006" key="4">
    <source>
        <dbReference type="Google" id="ProtNLM"/>
    </source>
</evidence>
<keyword evidence="1" id="KW-0472">Membrane</keyword>
<protein>
    <recommendedName>
        <fullName evidence="4">Integral membrane protein [Lactobacillus plantarum JDM1]</fullName>
    </recommendedName>
</protein>
<comment type="caution">
    <text evidence="2">The sequence shown here is derived from an EMBL/GenBank/DDBJ whole genome shotgun (WGS) entry which is preliminary data.</text>
</comment>
<reference evidence="2 3" key="1">
    <citation type="journal article" date="2017" name="Front. Microbiol.">
        <title>Genomic Characterization of Dairy Associated Leuconostoc Species and Diversity of Leuconostocs in Undefined Mixed Mesophilic Starter Cultures.</title>
        <authorList>
            <person name="Frantzen C.A."/>
            <person name="Kot W."/>
            <person name="Pedersen T.B."/>
            <person name="Ardo Y.M."/>
            <person name="Broadbent J.R."/>
            <person name="Neve H."/>
            <person name="Hansen L.H."/>
            <person name="Dal Bello F."/>
            <person name="Ostlie H.M."/>
            <person name="Kleppen H.P."/>
            <person name="Vogensen F.K."/>
            <person name="Holo H."/>
        </authorList>
    </citation>
    <scope>NUCLEOTIDE SEQUENCE [LARGE SCALE GENOMIC DNA]</scope>
    <source>
        <strain evidence="2 3">LMGCF08</strain>
    </source>
</reference>
<organism evidence="2 3">
    <name type="scientific">Leuconostoc pseudomesenteroides</name>
    <dbReference type="NCBI Taxonomy" id="33968"/>
    <lineage>
        <taxon>Bacteria</taxon>
        <taxon>Bacillati</taxon>
        <taxon>Bacillota</taxon>
        <taxon>Bacilli</taxon>
        <taxon>Lactobacillales</taxon>
        <taxon>Lactobacillaceae</taxon>
        <taxon>Leuconostoc</taxon>
    </lineage>
</organism>
<gene>
    <name evidence="2" type="ORF">BMR96_07040</name>
</gene>
<dbReference type="RefSeq" id="WP_080519504.1">
    <property type="nucleotide sequence ID" value="NZ_MPLS01000024.1"/>
</dbReference>
<evidence type="ECO:0000313" key="2">
    <source>
        <dbReference type="EMBL" id="ORI97484.1"/>
    </source>
</evidence>
<evidence type="ECO:0000256" key="1">
    <source>
        <dbReference type="SAM" id="Phobius"/>
    </source>
</evidence>
<dbReference type="STRING" id="33968.BMS77_08600"/>
<sequence>MDQDYYQQQNLSQRMPDGTILPRRLSTDARDKRSLENFSPAKLKDWRFWVPLIVIVISLNLVWWRLPLMHTQDLEGDLTWALAPLFGYTITIAIGIALMMTQNFRSLLSYLFFAFSILFTFNSLIQARHEIWLLLLILVAFFIGVQQLWLGLQNILGLILLSVLATFTIPIAIFYSENNYLTQKFIIQLLPMLFAFFFYFTPIIMPNPDGRKLSLLSIGLFWAALLSHHVGATTIVIFILSMFAFVLQFVKARIGNWQNMIYVFLLALSILLVYQ</sequence>
<accession>A0A1X0VCW8</accession>
<feature type="transmembrane region" description="Helical" evidence="1">
    <location>
        <begin position="257"/>
        <end position="274"/>
    </location>
</feature>
<feature type="transmembrane region" description="Helical" evidence="1">
    <location>
        <begin position="78"/>
        <end position="101"/>
    </location>
</feature>
<name>A0A1X0VCW8_LEUPS</name>
<dbReference type="Proteomes" id="UP000192288">
    <property type="component" value="Unassembled WGS sequence"/>
</dbReference>
<feature type="transmembrane region" description="Helical" evidence="1">
    <location>
        <begin position="48"/>
        <end position="66"/>
    </location>
</feature>
<feature type="transmembrane region" description="Helical" evidence="1">
    <location>
        <begin position="155"/>
        <end position="175"/>
    </location>
</feature>
<proteinExistence type="predicted"/>
<feature type="transmembrane region" description="Helical" evidence="1">
    <location>
        <begin position="132"/>
        <end position="149"/>
    </location>
</feature>
<keyword evidence="1" id="KW-1133">Transmembrane helix</keyword>
<feature type="transmembrane region" description="Helical" evidence="1">
    <location>
        <begin position="187"/>
        <end position="205"/>
    </location>
</feature>
<keyword evidence="1" id="KW-0812">Transmembrane</keyword>
<feature type="transmembrane region" description="Helical" evidence="1">
    <location>
        <begin position="225"/>
        <end position="250"/>
    </location>
</feature>